<evidence type="ECO:0000256" key="1">
    <source>
        <dbReference type="SAM" id="SignalP"/>
    </source>
</evidence>
<dbReference type="InterPro" id="IPR012899">
    <property type="entry name" value="LTXXQ"/>
</dbReference>
<keyword evidence="1" id="KW-0732">Signal</keyword>
<evidence type="ECO:0000313" key="3">
    <source>
        <dbReference type="Proteomes" id="UP000199564"/>
    </source>
</evidence>
<dbReference type="Gene3D" id="1.20.120.1490">
    <property type="match status" value="1"/>
</dbReference>
<reference evidence="3" key="1">
    <citation type="submission" date="2016-10" db="EMBL/GenBank/DDBJ databases">
        <authorList>
            <person name="Varghese N."/>
            <person name="Submissions S."/>
        </authorList>
    </citation>
    <scope>NUCLEOTIDE SEQUENCE [LARGE SCALE GENOMIC DNA]</scope>
    <source>
        <strain evidence="3">DSM 15282</strain>
    </source>
</reference>
<dbReference type="RefSeq" id="WP_091650290.1">
    <property type="nucleotide sequence ID" value="NZ_FOVW01000002.1"/>
</dbReference>
<evidence type="ECO:0008006" key="4">
    <source>
        <dbReference type="Google" id="ProtNLM"/>
    </source>
</evidence>
<dbReference type="STRING" id="226506.SAMN04488519_102222"/>
<gene>
    <name evidence="2" type="ORF">SAMN04488519_102222</name>
</gene>
<name>A0A1I5CBR8_9BACT</name>
<proteinExistence type="predicted"/>
<organism evidence="2 3">
    <name type="scientific">Algoriphagus ornithinivorans</name>
    <dbReference type="NCBI Taxonomy" id="226506"/>
    <lineage>
        <taxon>Bacteria</taxon>
        <taxon>Pseudomonadati</taxon>
        <taxon>Bacteroidota</taxon>
        <taxon>Cytophagia</taxon>
        <taxon>Cytophagales</taxon>
        <taxon>Cyclobacteriaceae</taxon>
        <taxon>Algoriphagus</taxon>
    </lineage>
</organism>
<dbReference type="EMBL" id="FOVW01000002">
    <property type="protein sequence ID" value="SFN84403.1"/>
    <property type="molecule type" value="Genomic_DNA"/>
</dbReference>
<evidence type="ECO:0000313" key="2">
    <source>
        <dbReference type="EMBL" id="SFN84403.1"/>
    </source>
</evidence>
<keyword evidence="3" id="KW-1185">Reference proteome</keyword>
<sequence length="147" mass="17527">MRKTLWISIYLFLFSLQAYAQRPGQQFDRQKLEDAKIAFISTRLDLSPEQAQKFWPLYNQYSNQREANLRKLAELNPRREANSISDSQAKDMIAKRFAVQRQMIDDEEKFVKEVASVISYEQILKLNGISRDFTRMLYQRQRGRVQQ</sequence>
<feature type="signal peptide" evidence="1">
    <location>
        <begin position="1"/>
        <end position="20"/>
    </location>
</feature>
<dbReference type="Proteomes" id="UP000199564">
    <property type="component" value="Unassembled WGS sequence"/>
</dbReference>
<accession>A0A1I5CBR8</accession>
<dbReference type="AlphaFoldDB" id="A0A1I5CBR8"/>
<dbReference type="Pfam" id="PF07813">
    <property type="entry name" value="LTXXQ"/>
    <property type="match status" value="1"/>
</dbReference>
<feature type="chain" id="PRO_5011716689" description="LTXXQ motif family protein" evidence="1">
    <location>
        <begin position="21"/>
        <end position="147"/>
    </location>
</feature>
<protein>
    <recommendedName>
        <fullName evidence="4">LTXXQ motif family protein</fullName>
    </recommendedName>
</protein>
<dbReference type="GO" id="GO:0042597">
    <property type="term" value="C:periplasmic space"/>
    <property type="evidence" value="ECO:0007669"/>
    <property type="project" value="InterPro"/>
</dbReference>